<keyword evidence="1" id="KW-0472">Membrane</keyword>
<protein>
    <recommendedName>
        <fullName evidence="4">DUF2523 domain-containing protein</fullName>
    </recommendedName>
</protein>
<dbReference type="AlphaFoldDB" id="A0A8E0WUI9"/>
<feature type="transmembrane region" description="Helical" evidence="1">
    <location>
        <begin position="68"/>
        <end position="90"/>
    </location>
</feature>
<evidence type="ECO:0008006" key="4">
    <source>
        <dbReference type="Google" id="ProtNLM"/>
    </source>
</evidence>
<keyword evidence="1" id="KW-1133">Transmembrane helix</keyword>
<reference evidence="2 3" key="1">
    <citation type="submission" date="2014-05" db="EMBL/GenBank/DDBJ databases">
        <title>Genome Announcement of Sphingobium lucknowense F2.</title>
        <authorList>
            <person name="Lal R."/>
            <person name="Negi V."/>
            <person name="Lata P."/>
            <person name="Sangwan N."/>
            <person name="Gupta S.K."/>
            <person name="Rao D.L.N."/>
            <person name="Das S."/>
        </authorList>
    </citation>
    <scope>NUCLEOTIDE SEQUENCE [LARGE SCALE GENOMIC DNA]</scope>
    <source>
        <strain evidence="2 3">F2</strain>
    </source>
</reference>
<name>A0A8E0WUI9_9SPHN</name>
<organism evidence="2 3">
    <name type="scientific">Sphingobium indicum F2</name>
    <dbReference type="NCBI Taxonomy" id="1450518"/>
    <lineage>
        <taxon>Bacteria</taxon>
        <taxon>Pseudomonadati</taxon>
        <taxon>Pseudomonadota</taxon>
        <taxon>Alphaproteobacteria</taxon>
        <taxon>Sphingomonadales</taxon>
        <taxon>Sphingomonadaceae</taxon>
        <taxon>Sphingobium</taxon>
    </lineage>
</organism>
<evidence type="ECO:0000313" key="3">
    <source>
        <dbReference type="Proteomes" id="UP000028135"/>
    </source>
</evidence>
<accession>A0A8E0WUI9</accession>
<evidence type="ECO:0000313" key="2">
    <source>
        <dbReference type="EMBL" id="KER37634.1"/>
    </source>
</evidence>
<dbReference type="Proteomes" id="UP000028135">
    <property type="component" value="Unassembled WGS sequence"/>
</dbReference>
<keyword evidence="1" id="KW-0812">Transmembrane</keyword>
<comment type="caution">
    <text evidence="2">The sequence shown here is derived from an EMBL/GenBank/DDBJ whole genome shotgun (WGS) entry which is preliminary data.</text>
</comment>
<dbReference type="RefSeq" id="WP_020818294.1">
    <property type="nucleotide sequence ID" value="NZ_JANF02000012.1"/>
</dbReference>
<dbReference type="EMBL" id="JANF02000012">
    <property type="protein sequence ID" value="KER37634.1"/>
    <property type="molecule type" value="Genomic_DNA"/>
</dbReference>
<proteinExistence type="predicted"/>
<feature type="transmembrane region" description="Helical" evidence="1">
    <location>
        <begin position="27"/>
        <end position="48"/>
    </location>
</feature>
<evidence type="ECO:0000256" key="1">
    <source>
        <dbReference type="SAM" id="Phobius"/>
    </source>
</evidence>
<sequence>MAVLSFLTSKSAGGAIGYLTKGIGSKLIAFVVLIFVFKAAFVLIGELLPEFNYANMFDGLPGAFLYGLWYVDAPFGLNVIMAAYALVFFIKRLPVVG</sequence>
<gene>
    <name evidence="2" type="ORF">AL00_04285</name>
</gene>